<organism evidence="1 2">
    <name type="scientific">Enterococcus rivorum</name>
    <dbReference type="NCBI Taxonomy" id="762845"/>
    <lineage>
        <taxon>Bacteria</taxon>
        <taxon>Bacillati</taxon>
        <taxon>Bacillota</taxon>
        <taxon>Bacilli</taxon>
        <taxon>Lactobacillales</taxon>
        <taxon>Enterococcaceae</taxon>
        <taxon>Enterococcus</taxon>
    </lineage>
</organism>
<dbReference type="STRING" id="762845.BCR26_00475"/>
<gene>
    <name evidence="1" type="ORF">BCR26_00475</name>
</gene>
<sequence length="281" mass="31742">MLVKYGGIKMTYVESLKKFDDLLDLKRQIVGIYFFENETEYNQFVAPVCQKLLPYCVTVRNASEGQGTKMTVENFACPASAVALGLIQEDDYSQSGEKHANMKVYKNLCVSRSVAEDMVYCQKRIFGVGVVPAKDWDGNPDMVIIVTNPANAMRILQGHAYHSGQLKEIKMAGMQAICQECTSYPYEKDQINISMMCSGTRHVGRWGEDEMGLGIPYSQFAKVADGIEQTLNPMENSQNKKKILDKLKIENRENDYKVNRKENYYRGAYQGIKNRNNSSGA</sequence>
<accession>A0A1E5L1X4</accession>
<evidence type="ECO:0000313" key="1">
    <source>
        <dbReference type="EMBL" id="OEH84127.1"/>
    </source>
</evidence>
<evidence type="ECO:0000313" key="2">
    <source>
        <dbReference type="Proteomes" id="UP000095256"/>
    </source>
</evidence>
<keyword evidence="2" id="KW-1185">Reference proteome</keyword>
<dbReference type="PANTHER" id="PTHR37954:SF3">
    <property type="entry name" value="DUF169 DOMAIN-CONTAINING PROTEIN"/>
    <property type="match status" value="1"/>
</dbReference>
<dbReference type="Pfam" id="PF02596">
    <property type="entry name" value="DUF169"/>
    <property type="match status" value="1"/>
</dbReference>
<reference evidence="1 2" key="1">
    <citation type="submission" date="2016-09" db="EMBL/GenBank/DDBJ databases">
        <authorList>
            <person name="Capua I."/>
            <person name="De Benedictis P."/>
            <person name="Joannis T."/>
            <person name="Lombin L.H."/>
            <person name="Cattoli G."/>
        </authorList>
    </citation>
    <scope>NUCLEOTIDE SEQUENCE [LARGE SCALE GENOMIC DNA]</scope>
    <source>
        <strain evidence="1 2">LMG 25899</strain>
    </source>
</reference>
<protein>
    <submittedName>
        <fullName evidence="1">Uncharacterized protein</fullName>
    </submittedName>
</protein>
<comment type="caution">
    <text evidence="1">The sequence shown here is derived from an EMBL/GenBank/DDBJ whole genome shotgun (WGS) entry which is preliminary data.</text>
</comment>
<dbReference type="InterPro" id="IPR003748">
    <property type="entry name" value="DUF169"/>
</dbReference>
<proteinExistence type="predicted"/>
<dbReference type="EMBL" id="MIEK01000001">
    <property type="protein sequence ID" value="OEH84127.1"/>
    <property type="molecule type" value="Genomic_DNA"/>
</dbReference>
<dbReference type="AlphaFoldDB" id="A0A1E5L1X4"/>
<dbReference type="Proteomes" id="UP000095256">
    <property type="component" value="Unassembled WGS sequence"/>
</dbReference>
<name>A0A1E5L1X4_9ENTE</name>
<dbReference type="PANTHER" id="PTHR37954">
    <property type="entry name" value="BLL4979 PROTEIN"/>
    <property type="match status" value="1"/>
</dbReference>